<dbReference type="AlphaFoldDB" id="A0A6B9VBN8"/>
<sequence>MSAPPSSTEISASLLSFGHMQRSYGYLCDSIRSHHEGVVLFIVSVPSPQGSSVSLCRSYLILHLDFSVLDSIRCHRRSRGICGLWFHSPPFQSLSRFLLQFQFLFCVNCYCFLDPSFNFELFGF</sequence>
<reference evidence="1 2" key="1">
    <citation type="submission" date="2020-01" db="EMBL/GenBank/DDBJ databases">
        <title>Genome sequence of Arachis hypogaea, cultivar Shitouqi.</title>
        <authorList>
            <person name="Zhuang W."/>
            <person name="Chen H."/>
            <person name="Varshney R."/>
            <person name="Wang D."/>
            <person name="Ming R."/>
        </authorList>
    </citation>
    <scope>NUCLEOTIDE SEQUENCE [LARGE SCALE GENOMIC DNA]</scope>
    <source>
        <tissue evidence="1">Young leaf</tissue>
    </source>
</reference>
<evidence type="ECO:0000313" key="1">
    <source>
        <dbReference type="EMBL" id="QHN78979.1"/>
    </source>
</evidence>
<proteinExistence type="predicted"/>
<gene>
    <name evidence="1" type="ORF">DS421_19g666120</name>
</gene>
<name>A0A6B9VBN8_ARAHY</name>
<protein>
    <submittedName>
        <fullName evidence="1">Uncharacterized protein</fullName>
    </submittedName>
</protein>
<accession>A0A6B9VBN8</accession>
<dbReference type="Proteomes" id="UP000464620">
    <property type="component" value="Chromosome B09"/>
</dbReference>
<evidence type="ECO:0000313" key="2">
    <source>
        <dbReference type="Proteomes" id="UP000464620"/>
    </source>
</evidence>
<organism evidence="1 2">
    <name type="scientific">Arachis hypogaea</name>
    <name type="common">Peanut</name>
    <dbReference type="NCBI Taxonomy" id="3818"/>
    <lineage>
        <taxon>Eukaryota</taxon>
        <taxon>Viridiplantae</taxon>
        <taxon>Streptophyta</taxon>
        <taxon>Embryophyta</taxon>
        <taxon>Tracheophyta</taxon>
        <taxon>Spermatophyta</taxon>
        <taxon>Magnoliopsida</taxon>
        <taxon>eudicotyledons</taxon>
        <taxon>Gunneridae</taxon>
        <taxon>Pentapetalae</taxon>
        <taxon>rosids</taxon>
        <taxon>fabids</taxon>
        <taxon>Fabales</taxon>
        <taxon>Fabaceae</taxon>
        <taxon>Papilionoideae</taxon>
        <taxon>50 kb inversion clade</taxon>
        <taxon>dalbergioids sensu lato</taxon>
        <taxon>Dalbergieae</taxon>
        <taxon>Pterocarpus clade</taxon>
        <taxon>Arachis</taxon>
    </lineage>
</organism>
<dbReference type="EMBL" id="CP031001">
    <property type="protein sequence ID" value="QHN78979.1"/>
    <property type="molecule type" value="Genomic_DNA"/>
</dbReference>